<proteinExistence type="inferred from homology"/>
<evidence type="ECO:0000256" key="2">
    <source>
        <dbReference type="ARBA" id="ARBA00022801"/>
    </source>
</evidence>
<accession>A0A7H0G106</accession>
<gene>
    <name evidence="7" type="ORF">H8B22_07200</name>
</gene>
<dbReference type="SUPFAM" id="SSF53474">
    <property type="entry name" value="alpha/beta-Hydrolases"/>
    <property type="match status" value="1"/>
</dbReference>
<dbReference type="Gene3D" id="3.40.50.1820">
    <property type="entry name" value="alpha/beta hydrolase"/>
    <property type="match status" value="1"/>
</dbReference>
<protein>
    <submittedName>
        <fullName evidence="7">Alpha/beta fold hydrolase</fullName>
    </submittedName>
</protein>
<dbReference type="Pfam" id="PF08386">
    <property type="entry name" value="Abhydrolase_4"/>
    <property type="match status" value="1"/>
</dbReference>
<feature type="chain" id="PRO_5028919595" evidence="4">
    <location>
        <begin position="26"/>
        <end position="530"/>
    </location>
</feature>
<keyword evidence="4" id="KW-0732">Signal</keyword>
<organism evidence="7 8">
    <name type="scientific">Agrilutibacter terrestris</name>
    <dbReference type="NCBI Taxonomy" id="2865112"/>
    <lineage>
        <taxon>Bacteria</taxon>
        <taxon>Pseudomonadati</taxon>
        <taxon>Pseudomonadota</taxon>
        <taxon>Gammaproteobacteria</taxon>
        <taxon>Lysobacterales</taxon>
        <taxon>Lysobacteraceae</taxon>
        <taxon>Agrilutibacter</taxon>
    </lineage>
</organism>
<comment type="similarity">
    <text evidence="1">Belongs to the peptidase S33 family.</text>
</comment>
<feature type="domain" description="AB hydrolase-1" evidence="5">
    <location>
        <begin position="118"/>
        <end position="265"/>
    </location>
</feature>
<dbReference type="PRINTS" id="PR00793">
    <property type="entry name" value="PROAMNOPTASE"/>
</dbReference>
<dbReference type="EMBL" id="CP060820">
    <property type="protein sequence ID" value="QNP41972.1"/>
    <property type="molecule type" value="Genomic_DNA"/>
</dbReference>
<dbReference type="Proteomes" id="UP000516018">
    <property type="component" value="Chromosome"/>
</dbReference>
<dbReference type="GO" id="GO:0008233">
    <property type="term" value="F:peptidase activity"/>
    <property type="evidence" value="ECO:0007669"/>
    <property type="project" value="InterPro"/>
</dbReference>
<dbReference type="RefSeq" id="WP_187713407.1">
    <property type="nucleotide sequence ID" value="NZ_CP060820.1"/>
</dbReference>
<dbReference type="InterPro" id="IPR050266">
    <property type="entry name" value="AB_hydrolase_sf"/>
</dbReference>
<keyword evidence="8" id="KW-1185">Reference proteome</keyword>
<dbReference type="InterPro" id="IPR013595">
    <property type="entry name" value="Pept_S33_TAP-like_C"/>
</dbReference>
<dbReference type="PANTHER" id="PTHR43798">
    <property type="entry name" value="MONOACYLGLYCEROL LIPASE"/>
    <property type="match status" value="1"/>
</dbReference>
<evidence type="ECO:0000313" key="8">
    <source>
        <dbReference type="Proteomes" id="UP000516018"/>
    </source>
</evidence>
<reference evidence="7 8" key="1">
    <citation type="submission" date="2020-08" db="EMBL/GenBank/DDBJ databases">
        <title>Lysobacter sp. II4 sp. nov., isolated from soil.</title>
        <authorList>
            <person name="Woo C.Y."/>
            <person name="Kim J."/>
        </authorList>
    </citation>
    <scope>NUCLEOTIDE SEQUENCE [LARGE SCALE GENOMIC DNA]</scope>
    <source>
        <strain evidence="7 8">II4</strain>
    </source>
</reference>
<keyword evidence="2 7" id="KW-0378">Hydrolase</keyword>
<dbReference type="InterPro" id="IPR029058">
    <property type="entry name" value="AB_hydrolase_fold"/>
</dbReference>
<dbReference type="KEGG" id="lsx:H8B22_07200"/>
<name>A0A7H0G106_9GAMM</name>
<dbReference type="InterPro" id="IPR000073">
    <property type="entry name" value="AB_hydrolase_1"/>
</dbReference>
<dbReference type="PANTHER" id="PTHR43798:SF27">
    <property type="entry name" value="HYDROLASE ALPHA_BETA HYDROLASE FOLD FAMILY"/>
    <property type="match status" value="1"/>
</dbReference>
<evidence type="ECO:0000259" key="6">
    <source>
        <dbReference type="Pfam" id="PF08386"/>
    </source>
</evidence>
<dbReference type="Pfam" id="PF00561">
    <property type="entry name" value="Abhydrolase_1"/>
    <property type="match status" value="1"/>
</dbReference>
<feature type="domain" description="Peptidase S33 tripeptidyl aminopeptidase-like C-terminal" evidence="6">
    <location>
        <begin position="414"/>
        <end position="512"/>
    </location>
</feature>
<evidence type="ECO:0000259" key="5">
    <source>
        <dbReference type="Pfam" id="PF00561"/>
    </source>
</evidence>
<feature type="region of interest" description="Disordered" evidence="3">
    <location>
        <begin position="26"/>
        <end position="53"/>
    </location>
</feature>
<evidence type="ECO:0000256" key="1">
    <source>
        <dbReference type="ARBA" id="ARBA00010088"/>
    </source>
</evidence>
<dbReference type="InterPro" id="IPR002410">
    <property type="entry name" value="Peptidase_S33"/>
</dbReference>
<evidence type="ECO:0000256" key="3">
    <source>
        <dbReference type="SAM" id="MobiDB-lite"/>
    </source>
</evidence>
<feature type="compositionally biased region" description="Polar residues" evidence="3">
    <location>
        <begin position="26"/>
        <end position="36"/>
    </location>
</feature>
<evidence type="ECO:0000256" key="4">
    <source>
        <dbReference type="SAM" id="SignalP"/>
    </source>
</evidence>
<sequence>MSRKLRIALAAAVALGLIGYRQWQAQDDSQAATPRTAQPGDASKRGDSKASAATPVRTFGRIDFKPCVLTGEQGLPPVEAQCATFPVPEDRAHPQARTIALNIAWLPADAKGGGAPDPVFFLAGGPGQAATAYAAQIDQALNEVRKQRDIVLVDQRGTGKSNPLDCRDAKGDALKFDETAELDEAVLSAYVGQCLQSLQGRADPRFYTTGDAIADLDAVRAALGAEKVNVMGGSYGTRVAQQYAMHYPTHTRSVVLDGVAPNRVVVGGEFAQQLQQALHRQDALCAKLPACKARYAGTGDLVARLGALKAKLAAAPVRVSYRDPDTNEPRQDTLTADTLMGLTHGVSYVPQLSSLLPLIVSEAEQGRYEPLMSIARFWSNQVGDMLNRGMQWSVVCAEDAPRYQPDPRDADTVLGPDMARMFFFACKQWPRGRMAADFTTPFTTELPVLITSGELDPVTPPSYGEEVVKHLGNGRHLVLRGQGHGAMSLGCMPKLLGRFFETADAKALDAKCLDSLNYVPPFTSFNGWEP</sequence>
<dbReference type="GO" id="GO:0016020">
    <property type="term" value="C:membrane"/>
    <property type="evidence" value="ECO:0007669"/>
    <property type="project" value="TreeGrafter"/>
</dbReference>
<dbReference type="AlphaFoldDB" id="A0A7H0G106"/>
<evidence type="ECO:0000313" key="7">
    <source>
        <dbReference type="EMBL" id="QNP41972.1"/>
    </source>
</evidence>
<dbReference type="GO" id="GO:0006508">
    <property type="term" value="P:proteolysis"/>
    <property type="evidence" value="ECO:0007669"/>
    <property type="project" value="InterPro"/>
</dbReference>
<feature type="signal peptide" evidence="4">
    <location>
        <begin position="1"/>
        <end position="25"/>
    </location>
</feature>